<evidence type="ECO:0000259" key="2">
    <source>
        <dbReference type="Pfam" id="PF03807"/>
    </source>
</evidence>
<gene>
    <name evidence="3" type="ORF">QBL07_22370</name>
</gene>
<dbReference type="InterPro" id="IPR036291">
    <property type="entry name" value="NAD(P)-bd_dom_sf"/>
</dbReference>
<name>A0AAW6RGT5_GORRU</name>
<organism evidence="3">
    <name type="scientific">Gordonia rubripertincta</name>
    <name type="common">Rhodococcus corallinus</name>
    <dbReference type="NCBI Taxonomy" id="36822"/>
    <lineage>
        <taxon>Bacteria</taxon>
        <taxon>Bacillati</taxon>
        <taxon>Actinomycetota</taxon>
        <taxon>Actinomycetes</taxon>
        <taxon>Mycobacteriales</taxon>
        <taxon>Gordoniaceae</taxon>
        <taxon>Gordonia</taxon>
    </lineage>
</organism>
<dbReference type="InterPro" id="IPR028939">
    <property type="entry name" value="P5C_Rdtase_cat_N"/>
</dbReference>
<dbReference type="Pfam" id="PF03807">
    <property type="entry name" value="F420_oxidored"/>
    <property type="match status" value="1"/>
</dbReference>
<proteinExistence type="predicted"/>
<dbReference type="SUPFAM" id="SSF51735">
    <property type="entry name" value="NAD(P)-binding Rossmann-fold domains"/>
    <property type="match status" value="1"/>
</dbReference>
<dbReference type="InterPro" id="IPR051267">
    <property type="entry name" value="STEAP_metalloreductase"/>
</dbReference>
<feature type="domain" description="Pyrroline-5-carboxylate reductase catalytic N-terminal" evidence="2">
    <location>
        <begin position="46"/>
        <end position="136"/>
    </location>
</feature>
<dbReference type="Gene3D" id="3.40.50.720">
    <property type="entry name" value="NAD(P)-binding Rossmann-like Domain"/>
    <property type="match status" value="1"/>
</dbReference>
<comment type="caution">
    <text evidence="3">The sequence shown here is derived from an EMBL/GenBank/DDBJ whole genome shotgun (WGS) entry which is preliminary data.</text>
</comment>
<evidence type="ECO:0000313" key="3">
    <source>
        <dbReference type="EMBL" id="MDG6783560.1"/>
    </source>
</evidence>
<accession>A0AAW6RGT5</accession>
<reference evidence="3" key="1">
    <citation type="submission" date="2023-04" db="EMBL/GenBank/DDBJ databases">
        <title>Characterization and analysis of the complete genome of Gordonia rubripertincta 112, the degrader of aromatic and aliphatic compounds.</title>
        <authorList>
            <person name="Frantsuzova E."/>
            <person name="Bogun A."/>
            <person name="Delegan Y."/>
        </authorList>
    </citation>
    <scope>NUCLEOTIDE SEQUENCE</scope>
    <source>
        <strain evidence="3">112</strain>
    </source>
</reference>
<dbReference type="PANTHER" id="PTHR14239">
    <property type="entry name" value="DUDULIN-RELATED"/>
    <property type="match status" value="1"/>
</dbReference>
<dbReference type="AlphaFoldDB" id="A0AAW6RGT5"/>
<dbReference type="RefSeq" id="WP_255220634.1">
    <property type="nucleotide sequence ID" value="NZ_JAAXPB010000022.1"/>
</dbReference>
<protein>
    <submittedName>
        <fullName evidence="3">NAD(P)-binding domain-containing protein</fullName>
    </submittedName>
</protein>
<dbReference type="GO" id="GO:0016491">
    <property type="term" value="F:oxidoreductase activity"/>
    <property type="evidence" value="ECO:0007669"/>
    <property type="project" value="UniProtKB-KW"/>
</dbReference>
<evidence type="ECO:0000256" key="1">
    <source>
        <dbReference type="ARBA" id="ARBA00023002"/>
    </source>
</evidence>
<dbReference type="EMBL" id="JARUXG010000024">
    <property type="protein sequence ID" value="MDG6783560.1"/>
    <property type="molecule type" value="Genomic_DNA"/>
</dbReference>
<keyword evidence="1" id="KW-0560">Oxidoreductase</keyword>
<sequence length="264" mass="28860">MSCDHRVVTSRLLFDGSPKPSHRECLRLDHRCAKGQRHRRKRYSMKIGIIGAGFIGGTLTRRLTELGHEVHVSNSRSPETLSELATETGATAVWAKDAAKEADLVIVSIPQKNTPDLAPGILDARKPGAPVIETNNYYPQQRDGKIEAIENGTPESVWVSEHLGVPVYKVFNGIYWKHLLKKGLPDGAEGRIALPIAGDDPDGKTIVFAIVDELGFDPVDAGPLAESWRQQPGTPVYGKDFGVDDTIAALKEASPERTPEWRAA</sequence>